<evidence type="ECO:0000313" key="1">
    <source>
        <dbReference type="EMBL" id="KAG5445364.1"/>
    </source>
</evidence>
<gene>
    <name evidence="1" type="ORF">CSKR_203207</name>
</gene>
<dbReference type="AlphaFoldDB" id="A0A8T1M7G6"/>
<accession>A0A8T1M7G6</accession>
<reference evidence="1 2" key="2">
    <citation type="journal article" date="2021" name="Genomics">
        <title>High-quality reference genome for Clonorchis sinensis.</title>
        <authorList>
            <person name="Young N.D."/>
            <person name="Stroehlein A.J."/>
            <person name="Kinkar L."/>
            <person name="Wang T."/>
            <person name="Sohn W.M."/>
            <person name="Chang B.C.H."/>
            <person name="Kaur P."/>
            <person name="Weisz D."/>
            <person name="Dudchenko O."/>
            <person name="Aiden E.L."/>
            <person name="Korhonen P.K."/>
            <person name="Gasser R.B."/>
        </authorList>
    </citation>
    <scope>NUCLEOTIDE SEQUENCE [LARGE SCALE GENOMIC DNA]</scope>
    <source>
        <strain evidence="1">Cs-k2</strain>
    </source>
</reference>
<reference evidence="1 2" key="1">
    <citation type="journal article" date="2018" name="Biotechnol. Adv.">
        <title>Improved genomic resources and new bioinformatic workflow for the carcinogenic parasite Clonorchis sinensis: Biotechnological implications.</title>
        <authorList>
            <person name="Wang D."/>
            <person name="Korhonen P.K."/>
            <person name="Gasser R.B."/>
            <person name="Young N.D."/>
        </authorList>
    </citation>
    <scope>NUCLEOTIDE SEQUENCE [LARGE SCALE GENOMIC DNA]</scope>
    <source>
        <strain evidence="1">Cs-k2</strain>
    </source>
</reference>
<keyword evidence="2" id="KW-1185">Reference proteome</keyword>
<dbReference type="EMBL" id="NIRI02000056">
    <property type="protein sequence ID" value="KAG5445364.1"/>
    <property type="molecule type" value="Genomic_DNA"/>
</dbReference>
<comment type="caution">
    <text evidence="1">The sequence shown here is derived from an EMBL/GenBank/DDBJ whole genome shotgun (WGS) entry which is preliminary data.</text>
</comment>
<proteinExistence type="predicted"/>
<organism evidence="1 2">
    <name type="scientific">Clonorchis sinensis</name>
    <name type="common">Chinese liver fluke</name>
    <dbReference type="NCBI Taxonomy" id="79923"/>
    <lineage>
        <taxon>Eukaryota</taxon>
        <taxon>Metazoa</taxon>
        <taxon>Spiralia</taxon>
        <taxon>Lophotrochozoa</taxon>
        <taxon>Platyhelminthes</taxon>
        <taxon>Trematoda</taxon>
        <taxon>Digenea</taxon>
        <taxon>Opisthorchiida</taxon>
        <taxon>Opisthorchiata</taxon>
        <taxon>Opisthorchiidae</taxon>
        <taxon>Clonorchis</taxon>
    </lineage>
</organism>
<sequence>MKWTGSILYVNDLLSSSQIHAFEVNILRFIPCASINDRALVTTKLNTNPTQASRCLGCLLPNLHTRTGPTTAAFLLTFSNASLTDYAKFAFRKVSFASPAYK</sequence>
<dbReference type="Proteomes" id="UP000286415">
    <property type="component" value="Unassembled WGS sequence"/>
</dbReference>
<name>A0A8T1M7G6_CLOSI</name>
<protein>
    <submittedName>
        <fullName evidence="1">Uncharacterized protein</fullName>
    </submittedName>
</protein>
<evidence type="ECO:0000313" key="2">
    <source>
        <dbReference type="Proteomes" id="UP000286415"/>
    </source>
</evidence>